<dbReference type="Proteomes" id="UP000321393">
    <property type="component" value="Unassembled WGS sequence"/>
</dbReference>
<evidence type="ECO:0000313" key="3">
    <source>
        <dbReference type="Proteomes" id="UP000321393"/>
    </source>
</evidence>
<proteinExistence type="predicted"/>
<dbReference type="Proteomes" id="UP000321947">
    <property type="component" value="Unassembled WGS sequence"/>
</dbReference>
<evidence type="ECO:0000313" key="4">
    <source>
        <dbReference type="Proteomes" id="UP000321947"/>
    </source>
</evidence>
<reference evidence="3 4" key="1">
    <citation type="submission" date="2019-08" db="EMBL/GenBank/DDBJ databases">
        <title>Draft genome sequences of two oriental melons (Cucumis melo L. var makuwa).</title>
        <authorList>
            <person name="Kwon S.-Y."/>
        </authorList>
    </citation>
    <scope>NUCLEOTIDE SEQUENCE [LARGE SCALE GENOMIC DNA]</scope>
    <source>
        <strain evidence="4">cv. Chang Bougi</strain>
        <strain evidence="3">cv. SW 3</strain>
        <tissue evidence="2">Leaf</tissue>
    </source>
</reference>
<protein>
    <submittedName>
        <fullName evidence="2">Uncharacterized protein</fullName>
    </submittedName>
</protein>
<dbReference type="EMBL" id="SSTE01008830">
    <property type="protein sequence ID" value="KAA0054445.1"/>
    <property type="molecule type" value="Genomic_DNA"/>
</dbReference>
<name>A0A5D3CUC2_CUCMM</name>
<accession>A0A5D3CUC2</accession>
<comment type="caution">
    <text evidence="2">The sequence shown here is derived from an EMBL/GenBank/DDBJ whole genome shotgun (WGS) entry which is preliminary data.</text>
</comment>
<dbReference type="AlphaFoldDB" id="A0A5D3CUC2"/>
<evidence type="ECO:0000313" key="2">
    <source>
        <dbReference type="EMBL" id="TYK14594.1"/>
    </source>
</evidence>
<gene>
    <name evidence="2" type="ORF">E5676_scaffold552G00960</name>
    <name evidence="1" type="ORF">E6C27_scaffold24G002060</name>
</gene>
<sequence>MDGCHVDAVIDDLFREFGSQSSYVGSPSHCPFISPNHFRPPPPSPNQNAEASIVPPSAVVYQNMGNNNIPPPASVHHGFRPQSKGQWVISTKVDCYSTPELITGFLLSQHPDLLADDDVAEPPPRTISLSYKTFQGAYVLDLHATFCPPCKGVGSSRAELPISDDGLHLSRDLAICVMQLLSDELRALIVSVVEL</sequence>
<organism evidence="2 4">
    <name type="scientific">Cucumis melo var. makuwa</name>
    <name type="common">Oriental melon</name>
    <dbReference type="NCBI Taxonomy" id="1194695"/>
    <lineage>
        <taxon>Eukaryota</taxon>
        <taxon>Viridiplantae</taxon>
        <taxon>Streptophyta</taxon>
        <taxon>Embryophyta</taxon>
        <taxon>Tracheophyta</taxon>
        <taxon>Spermatophyta</taxon>
        <taxon>Magnoliopsida</taxon>
        <taxon>eudicotyledons</taxon>
        <taxon>Gunneridae</taxon>
        <taxon>Pentapetalae</taxon>
        <taxon>rosids</taxon>
        <taxon>fabids</taxon>
        <taxon>Cucurbitales</taxon>
        <taxon>Cucurbitaceae</taxon>
        <taxon>Benincaseae</taxon>
        <taxon>Cucumis</taxon>
    </lineage>
</organism>
<evidence type="ECO:0000313" key="1">
    <source>
        <dbReference type="EMBL" id="KAA0054445.1"/>
    </source>
</evidence>
<dbReference type="EMBL" id="SSTD01009281">
    <property type="protein sequence ID" value="TYK14594.1"/>
    <property type="molecule type" value="Genomic_DNA"/>
</dbReference>